<evidence type="ECO:0000313" key="6">
    <source>
        <dbReference type="EMBL" id="KAL0412910.1"/>
    </source>
</evidence>
<comment type="similarity">
    <text evidence="4">Belongs to the TALE/KNOX homeobox family.</text>
</comment>
<dbReference type="SMART" id="SM01188">
    <property type="entry name" value="ELK"/>
    <property type="match status" value="1"/>
</dbReference>
<reference evidence="6" key="2">
    <citation type="journal article" date="2024" name="Plant">
        <title>Genomic evolution and insights into agronomic trait innovations of Sesamum species.</title>
        <authorList>
            <person name="Miao H."/>
            <person name="Wang L."/>
            <person name="Qu L."/>
            <person name="Liu H."/>
            <person name="Sun Y."/>
            <person name="Le M."/>
            <person name="Wang Q."/>
            <person name="Wei S."/>
            <person name="Zheng Y."/>
            <person name="Lin W."/>
            <person name="Duan Y."/>
            <person name="Cao H."/>
            <person name="Xiong S."/>
            <person name="Wang X."/>
            <person name="Wei L."/>
            <person name="Li C."/>
            <person name="Ma Q."/>
            <person name="Ju M."/>
            <person name="Zhao R."/>
            <person name="Li G."/>
            <person name="Mu C."/>
            <person name="Tian Q."/>
            <person name="Mei H."/>
            <person name="Zhang T."/>
            <person name="Gao T."/>
            <person name="Zhang H."/>
        </authorList>
    </citation>
    <scope>NUCLEOTIDE SEQUENCE</scope>
    <source>
        <strain evidence="6">G02</strain>
    </source>
</reference>
<sequence>MRRRTQNESRDLSRRREGDWELKEMLMRKYRGYLSSLRKEFLKERKKGKLPKDARVALLEWWNEHYKWPYPTVISIYSSVYGFVAAQLHASCTAF</sequence>
<evidence type="ECO:0000256" key="2">
    <source>
        <dbReference type="ARBA" id="ARBA00023155"/>
    </source>
</evidence>
<name>A0AAW2U7J6_SESRA</name>
<comment type="subcellular location">
    <subcellularLocation>
        <location evidence="4">Nucleus</location>
    </subcellularLocation>
</comment>
<dbReference type="InterPro" id="IPR005539">
    <property type="entry name" value="ELK_dom"/>
</dbReference>
<dbReference type="PANTHER" id="PTHR11850">
    <property type="entry name" value="HOMEOBOX PROTEIN TRANSCRIPTION FACTORS"/>
    <property type="match status" value="1"/>
</dbReference>
<evidence type="ECO:0000256" key="1">
    <source>
        <dbReference type="ARBA" id="ARBA00023125"/>
    </source>
</evidence>
<feature type="domain" description="ELK" evidence="5">
    <location>
        <begin position="21"/>
        <end position="41"/>
    </location>
</feature>
<organism evidence="6">
    <name type="scientific">Sesamum radiatum</name>
    <name type="common">Black benniseed</name>
    <dbReference type="NCBI Taxonomy" id="300843"/>
    <lineage>
        <taxon>Eukaryota</taxon>
        <taxon>Viridiplantae</taxon>
        <taxon>Streptophyta</taxon>
        <taxon>Embryophyta</taxon>
        <taxon>Tracheophyta</taxon>
        <taxon>Spermatophyta</taxon>
        <taxon>Magnoliopsida</taxon>
        <taxon>eudicotyledons</taxon>
        <taxon>Gunneridae</taxon>
        <taxon>Pentapetalae</taxon>
        <taxon>asterids</taxon>
        <taxon>lamiids</taxon>
        <taxon>Lamiales</taxon>
        <taxon>Pedaliaceae</taxon>
        <taxon>Sesamum</taxon>
    </lineage>
</organism>
<dbReference type="GO" id="GO:0005634">
    <property type="term" value="C:nucleus"/>
    <property type="evidence" value="ECO:0007669"/>
    <property type="project" value="UniProtKB-SubCell"/>
</dbReference>
<dbReference type="PROSITE" id="PS51213">
    <property type="entry name" value="ELK"/>
    <property type="match status" value="1"/>
</dbReference>
<dbReference type="EMBL" id="JACGWJ010000006">
    <property type="protein sequence ID" value="KAL0412910.1"/>
    <property type="molecule type" value="Genomic_DNA"/>
</dbReference>
<keyword evidence="2 6" id="KW-0371">Homeobox</keyword>
<evidence type="ECO:0000256" key="3">
    <source>
        <dbReference type="ARBA" id="ARBA00023242"/>
    </source>
</evidence>
<proteinExistence type="inferred from homology"/>
<reference evidence="6" key="1">
    <citation type="submission" date="2020-06" db="EMBL/GenBank/DDBJ databases">
        <authorList>
            <person name="Li T."/>
            <person name="Hu X."/>
            <person name="Zhang T."/>
            <person name="Song X."/>
            <person name="Zhang H."/>
            <person name="Dai N."/>
            <person name="Sheng W."/>
            <person name="Hou X."/>
            <person name="Wei L."/>
        </authorList>
    </citation>
    <scope>NUCLEOTIDE SEQUENCE</scope>
    <source>
        <strain evidence="6">G02</strain>
        <tissue evidence="6">Leaf</tissue>
    </source>
</reference>
<accession>A0AAW2U7J6</accession>
<gene>
    <name evidence="6" type="ORF">Sradi_1492700</name>
</gene>
<comment type="caution">
    <text evidence="6">The sequence shown here is derived from an EMBL/GenBank/DDBJ whole genome shotgun (WGS) entry which is preliminary data.</text>
</comment>
<keyword evidence="1 6" id="KW-0238">DNA-binding</keyword>
<evidence type="ECO:0000256" key="4">
    <source>
        <dbReference type="PROSITE-ProRule" id="PRU00559"/>
    </source>
</evidence>
<keyword evidence="3 4" id="KW-0539">Nucleus</keyword>
<dbReference type="Gene3D" id="1.10.10.60">
    <property type="entry name" value="Homeodomain-like"/>
    <property type="match status" value="1"/>
</dbReference>
<dbReference type="Pfam" id="PF03789">
    <property type="entry name" value="ELK"/>
    <property type="match status" value="1"/>
</dbReference>
<dbReference type="AlphaFoldDB" id="A0AAW2U7J6"/>
<evidence type="ECO:0000259" key="5">
    <source>
        <dbReference type="PROSITE" id="PS51213"/>
    </source>
</evidence>
<protein>
    <submittedName>
        <fullName evidence="6">Homeobox protein knotted-1-like 1</fullName>
    </submittedName>
</protein>
<dbReference type="GO" id="GO:0003677">
    <property type="term" value="F:DNA binding"/>
    <property type="evidence" value="ECO:0007669"/>
    <property type="project" value="UniProtKB-KW"/>
</dbReference>
<dbReference type="InterPro" id="IPR050224">
    <property type="entry name" value="TALE_homeobox"/>
</dbReference>